<dbReference type="PANTHER" id="PTHR10628">
    <property type="entry name" value="SIALIDASE"/>
    <property type="match status" value="1"/>
</dbReference>
<dbReference type="GO" id="GO:0009313">
    <property type="term" value="P:oligosaccharide catabolic process"/>
    <property type="evidence" value="ECO:0007669"/>
    <property type="project" value="TreeGrafter"/>
</dbReference>
<evidence type="ECO:0000256" key="3">
    <source>
        <dbReference type="ARBA" id="ARBA00012733"/>
    </source>
</evidence>
<organism evidence="5 6">
    <name type="scientific">Brachyspira pilosicoli</name>
    <name type="common">Serpulina pilosicoli</name>
    <dbReference type="NCBI Taxonomy" id="52584"/>
    <lineage>
        <taxon>Bacteria</taxon>
        <taxon>Pseudomonadati</taxon>
        <taxon>Spirochaetota</taxon>
        <taxon>Spirochaetia</taxon>
        <taxon>Brachyspirales</taxon>
        <taxon>Brachyspiraceae</taxon>
        <taxon>Brachyspira</taxon>
    </lineage>
</organism>
<comment type="catalytic activity">
    <reaction evidence="1">
        <text>Hydrolysis of alpha-(2-&gt;3)-, alpha-(2-&gt;6)-, alpha-(2-&gt;8)- glycosidic linkages of terminal sialic acid residues in oligosaccharides, glycoproteins, glycolipids, colominic acid and synthetic substrates.</text>
        <dbReference type="EC" id="3.2.1.18"/>
    </reaction>
</comment>
<evidence type="ECO:0000259" key="4">
    <source>
        <dbReference type="Pfam" id="PF13859"/>
    </source>
</evidence>
<dbReference type="GO" id="GO:0004308">
    <property type="term" value="F:exo-alpha-sialidase activity"/>
    <property type="evidence" value="ECO:0007669"/>
    <property type="project" value="UniProtKB-EC"/>
</dbReference>
<dbReference type="GO" id="GO:0016020">
    <property type="term" value="C:membrane"/>
    <property type="evidence" value="ECO:0007669"/>
    <property type="project" value="TreeGrafter"/>
</dbReference>
<dbReference type="EC" id="3.2.1.18" evidence="3"/>
<dbReference type="Pfam" id="PF13859">
    <property type="entry name" value="BNR_3"/>
    <property type="match status" value="1"/>
</dbReference>
<comment type="similarity">
    <text evidence="2">Belongs to the glycosyl hydrolase 33 family.</text>
</comment>
<accession>A0A5C8EEU1</accession>
<name>A0A5C8EEU1_BRAPL</name>
<dbReference type="AlphaFoldDB" id="A0A5C8EEU1"/>
<comment type="caution">
    <text evidence="5">The sequence shown here is derived from an EMBL/GenBank/DDBJ whole genome shotgun (WGS) entry which is preliminary data.</text>
</comment>
<dbReference type="EMBL" id="SAXY01000084">
    <property type="protein sequence ID" value="TXJ35192.1"/>
    <property type="molecule type" value="Genomic_DNA"/>
</dbReference>
<evidence type="ECO:0000256" key="1">
    <source>
        <dbReference type="ARBA" id="ARBA00000427"/>
    </source>
</evidence>
<evidence type="ECO:0000256" key="2">
    <source>
        <dbReference type="ARBA" id="ARBA00009348"/>
    </source>
</evidence>
<gene>
    <name evidence="5" type="ORF">EPJ72_12800</name>
</gene>
<dbReference type="OrthoDB" id="305843at2"/>
<dbReference type="CDD" id="cd15482">
    <property type="entry name" value="Sialidase_non-viral"/>
    <property type="match status" value="1"/>
</dbReference>
<dbReference type="PANTHER" id="PTHR10628:SF30">
    <property type="entry name" value="EXO-ALPHA-SIALIDASE"/>
    <property type="match status" value="1"/>
</dbReference>
<protein>
    <recommendedName>
        <fullName evidence="3">exo-alpha-sialidase</fullName>
        <ecNumber evidence="3">3.2.1.18</ecNumber>
    </recommendedName>
</protein>
<feature type="domain" description="Sialidase" evidence="4">
    <location>
        <begin position="101"/>
        <end position="274"/>
    </location>
</feature>
<reference evidence="5 6" key="1">
    <citation type="journal article" date="1992" name="Lakartidningen">
        <title>[Penicillin V and not amoxicillin is the first choice preparation in acute otitis].</title>
        <authorList>
            <person name="Kamme C."/>
            <person name="Lundgren K."/>
            <person name="Prellner K."/>
        </authorList>
    </citation>
    <scope>NUCLEOTIDE SEQUENCE [LARGE SCALE GENOMIC DNA]</scope>
    <source>
        <strain evidence="5 6">PC5538III-hc</strain>
    </source>
</reference>
<dbReference type="Gene3D" id="2.120.10.10">
    <property type="match status" value="1"/>
</dbReference>
<proteinExistence type="inferred from homology"/>
<dbReference type="InterPro" id="IPR011040">
    <property type="entry name" value="Sialidase"/>
</dbReference>
<dbReference type="GO" id="GO:0006689">
    <property type="term" value="P:ganglioside catabolic process"/>
    <property type="evidence" value="ECO:0007669"/>
    <property type="project" value="TreeGrafter"/>
</dbReference>
<dbReference type="InterPro" id="IPR026856">
    <property type="entry name" value="Sialidase_fam"/>
</dbReference>
<sequence length="453" mass="49526">MKKIACLIVLLFTLNGCGTDYFYSSFTIRRELLWFTSLADQETLDTHAIMVGYTPTFNRYSSPSIIATPANYLVAIFETRNISRPDLDIYGIDGKKKGITVTARISKNSSNFDNTVTIGEIKNPSSAHGSPVSFLTKEGNIVVLSTAGVGFAQDGITTNKTKIAVSISTNNGYNWTDWKDLDETVFESIKAYNRFYTTPGNGKTLRNGTLACMIDYKMNYEEKAKGAAILYSADNGATWKIGGTLTYNGNHRFAKIIAERTDGKLLIAAVEDTGKNNNDAYQKTGSIAWYLADDLNSSINTFNVTGPEIIDANLSGVVKVFERNSGGVVSGDRIKYAYKGRAYDGILLAHSYPERKFQHQSGQKTVYNVTAISISGDDGKTWTMITNVIGKDASTNQAAFRHSGLAVFKDGSIGIAYEEGVGPSINDRQGFIPYYRRFGLSAISGGVYSYEGL</sequence>
<dbReference type="GO" id="GO:0005737">
    <property type="term" value="C:cytoplasm"/>
    <property type="evidence" value="ECO:0007669"/>
    <property type="project" value="TreeGrafter"/>
</dbReference>
<dbReference type="InterPro" id="IPR036278">
    <property type="entry name" value="Sialidase_sf"/>
</dbReference>
<evidence type="ECO:0000313" key="5">
    <source>
        <dbReference type="EMBL" id="TXJ35192.1"/>
    </source>
</evidence>
<dbReference type="Proteomes" id="UP000323176">
    <property type="component" value="Unassembled WGS sequence"/>
</dbReference>
<dbReference type="SUPFAM" id="SSF50939">
    <property type="entry name" value="Sialidases"/>
    <property type="match status" value="1"/>
</dbReference>
<evidence type="ECO:0000313" key="6">
    <source>
        <dbReference type="Proteomes" id="UP000323176"/>
    </source>
</evidence>